<dbReference type="Pfam" id="PF00933">
    <property type="entry name" value="Glyco_hydro_3"/>
    <property type="match status" value="1"/>
</dbReference>
<comment type="similarity">
    <text evidence="2">Belongs to the glycosyl hydrolase 3 family.</text>
</comment>
<dbReference type="InterPro" id="IPR036962">
    <property type="entry name" value="Glyco_hydro_3_N_sf"/>
</dbReference>
<dbReference type="EC" id="3.2.1.52" evidence="3"/>
<evidence type="ECO:0000313" key="9">
    <source>
        <dbReference type="Proteomes" id="UP001159179"/>
    </source>
</evidence>
<dbReference type="AlphaFoldDB" id="A0AAW6STN0"/>
<dbReference type="InterPro" id="IPR001764">
    <property type="entry name" value="Glyco_hydro_3_N"/>
</dbReference>
<keyword evidence="5 8" id="KW-0326">Glycosidase</keyword>
<dbReference type="EMBL" id="JAROYP010000008">
    <property type="protein sequence ID" value="MDH5162176.1"/>
    <property type="molecule type" value="Genomic_DNA"/>
</dbReference>
<evidence type="ECO:0000256" key="2">
    <source>
        <dbReference type="ARBA" id="ARBA00005336"/>
    </source>
</evidence>
<proteinExistence type="inferred from homology"/>
<evidence type="ECO:0000256" key="1">
    <source>
        <dbReference type="ARBA" id="ARBA00001231"/>
    </source>
</evidence>
<organism evidence="8 9">
    <name type="scientific">Heyndrickxia oleronia</name>
    <dbReference type="NCBI Taxonomy" id="38875"/>
    <lineage>
        <taxon>Bacteria</taxon>
        <taxon>Bacillati</taxon>
        <taxon>Bacillota</taxon>
        <taxon>Bacilli</taxon>
        <taxon>Bacillales</taxon>
        <taxon>Bacillaceae</taxon>
        <taxon>Heyndrickxia</taxon>
    </lineage>
</organism>
<dbReference type="NCBIfam" id="NF003740">
    <property type="entry name" value="PRK05337.1"/>
    <property type="match status" value="1"/>
</dbReference>
<comment type="caution">
    <text evidence="8">The sequence shown here is derived from an EMBL/GenBank/DDBJ whole genome shotgun (WGS) entry which is preliminary data.</text>
</comment>
<dbReference type="InterPro" id="IPR017853">
    <property type="entry name" value="GH"/>
</dbReference>
<evidence type="ECO:0000256" key="3">
    <source>
        <dbReference type="ARBA" id="ARBA00012663"/>
    </source>
</evidence>
<dbReference type="PANTHER" id="PTHR30480:SF13">
    <property type="entry name" value="BETA-HEXOSAMINIDASE"/>
    <property type="match status" value="1"/>
</dbReference>
<dbReference type="InterPro" id="IPR050226">
    <property type="entry name" value="NagZ_Beta-hexosaminidase"/>
</dbReference>
<evidence type="ECO:0000256" key="6">
    <source>
        <dbReference type="SAM" id="MobiDB-lite"/>
    </source>
</evidence>
<evidence type="ECO:0000259" key="7">
    <source>
        <dbReference type="Pfam" id="PF00933"/>
    </source>
</evidence>
<feature type="region of interest" description="Disordered" evidence="6">
    <location>
        <begin position="36"/>
        <end position="68"/>
    </location>
</feature>
<gene>
    <name evidence="8" type="primary">nagZ</name>
    <name evidence="8" type="ORF">P5X88_14675</name>
</gene>
<evidence type="ECO:0000313" key="8">
    <source>
        <dbReference type="EMBL" id="MDH5162176.1"/>
    </source>
</evidence>
<name>A0AAW6STN0_9BACI</name>
<feature type="domain" description="Glycoside hydrolase family 3 N-terminal" evidence="7">
    <location>
        <begin position="79"/>
        <end position="399"/>
    </location>
</feature>
<protein>
    <recommendedName>
        <fullName evidence="3">beta-N-acetylhexosaminidase</fullName>
        <ecNumber evidence="3">3.2.1.52</ecNumber>
    </recommendedName>
</protein>
<dbReference type="GO" id="GO:0004563">
    <property type="term" value="F:beta-N-acetylhexosaminidase activity"/>
    <property type="evidence" value="ECO:0007669"/>
    <property type="project" value="UniProtKB-EC"/>
</dbReference>
<keyword evidence="4 8" id="KW-0378">Hydrolase</keyword>
<accession>A0AAW6STN0</accession>
<dbReference type="GO" id="GO:0009254">
    <property type="term" value="P:peptidoglycan turnover"/>
    <property type="evidence" value="ECO:0007669"/>
    <property type="project" value="TreeGrafter"/>
</dbReference>
<dbReference type="RefSeq" id="WP_280617169.1">
    <property type="nucleotide sequence ID" value="NZ_JAROYP010000008.1"/>
</dbReference>
<dbReference type="Gene3D" id="3.20.20.300">
    <property type="entry name" value="Glycoside hydrolase, family 3, N-terminal domain"/>
    <property type="match status" value="1"/>
</dbReference>
<reference evidence="8" key="1">
    <citation type="submission" date="2023-03" db="EMBL/GenBank/DDBJ databases">
        <title>Bacterial isolates from washroom surfaces on a university campus.</title>
        <authorList>
            <person name="Holman D.B."/>
            <person name="Gzyl K.E."/>
            <person name="Taheri A.E."/>
        </authorList>
    </citation>
    <scope>NUCLEOTIDE SEQUENCE</scope>
    <source>
        <strain evidence="8">RD03</strain>
    </source>
</reference>
<dbReference type="GO" id="GO:0005975">
    <property type="term" value="P:carbohydrate metabolic process"/>
    <property type="evidence" value="ECO:0007669"/>
    <property type="project" value="InterPro"/>
</dbReference>
<dbReference type="SUPFAM" id="SSF51445">
    <property type="entry name" value="(Trans)glycosidases"/>
    <property type="match status" value="1"/>
</dbReference>
<dbReference type="Proteomes" id="UP001159179">
    <property type="component" value="Unassembled WGS sequence"/>
</dbReference>
<feature type="compositionally biased region" description="Basic and acidic residues" evidence="6">
    <location>
        <begin position="37"/>
        <end position="55"/>
    </location>
</feature>
<evidence type="ECO:0000256" key="5">
    <source>
        <dbReference type="ARBA" id="ARBA00023295"/>
    </source>
</evidence>
<evidence type="ECO:0000256" key="4">
    <source>
        <dbReference type="ARBA" id="ARBA00022801"/>
    </source>
</evidence>
<dbReference type="PANTHER" id="PTHR30480">
    <property type="entry name" value="BETA-HEXOSAMINIDASE-RELATED"/>
    <property type="match status" value="1"/>
</dbReference>
<sequence>MRTKTKRRRKAWLLSLLCALFTLGIIGGYIISQNQKESPKATETKDSGTVKKNEKASTPTQKSKDPIEEKVDHLLKQMTLEEKVGQLIIVGFQTKQPDSLITSMIRNYHVGGVILYDRNMDSPNQVTHLTSDLQRLALENTHQIPLIVSIDQEGGQIVRMRDHVSPIPSQQDLARNKNLETVYNTAIQTGSELKAMGINVNYAPVLDLSNLDSRSFGEDPQKAKEFGEKVIAGFTKSGITATLKHFPGNGRSNIDPHKDTSAVQANQLDLENNDIYPFKKIIEEVNHQNFFVMVTHIKYPAYDKENPASLSPIIIQQLLRNKLGYKGIVVTDDLEMGAVSKYYSYKELGYSAVKAGSDLLLVCHTFDSQKEVINGVIEAVKANKLSEDRINESVKRILTYKFSSTMMDAQ</sequence>
<comment type="catalytic activity">
    <reaction evidence="1">
        <text>Hydrolysis of terminal non-reducing N-acetyl-D-hexosamine residues in N-acetyl-beta-D-hexosaminides.</text>
        <dbReference type="EC" id="3.2.1.52"/>
    </reaction>
</comment>